<dbReference type="Proteomes" id="UP000009168">
    <property type="component" value="Unassembled WGS sequence"/>
</dbReference>
<proteinExistence type="predicted"/>
<protein>
    <submittedName>
        <fullName evidence="1">Uncharacterized protein</fullName>
    </submittedName>
</protein>
<gene>
    <name evidence="1" type="ORF">TTHERM_000630719</name>
</gene>
<reference evidence="2" key="1">
    <citation type="journal article" date="2006" name="PLoS Biol.">
        <title>Macronuclear genome sequence of the ciliate Tetrahymena thermophila, a model eukaryote.</title>
        <authorList>
            <person name="Eisen J.A."/>
            <person name="Coyne R.S."/>
            <person name="Wu M."/>
            <person name="Wu D."/>
            <person name="Thiagarajan M."/>
            <person name="Wortman J.R."/>
            <person name="Badger J.H."/>
            <person name="Ren Q."/>
            <person name="Amedeo P."/>
            <person name="Jones K.M."/>
            <person name="Tallon L.J."/>
            <person name="Delcher A.L."/>
            <person name="Salzberg S.L."/>
            <person name="Silva J.C."/>
            <person name="Haas B.J."/>
            <person name="Majoros W.H."/>
            <person name="Farzad M."/>
            <person name="Carlton J.M."/>
            <person name="Smith R.K. Jr."/>
            <person name="Garg J."/>
            <person name="Pearlman R.E."/>
            <person name="Karrer K.M."/>
            <person name="Sun L."/>
            <person name="Manning G."/>
            <person name="Elde N.C."/>
            <person name="Turkewitz A.P."/>
            <person name="Asai D.J."/>
            <person name="Wilkes D.E."/>
            <person name="Wang Y."/>
            <person name="Cai H."/>
            <person name="Collins K."/>
            <person name="Stewart B.A."/>
            <person name="Lee S.R."/>
            <person name="Wilamowska K."/>
            <person name="Weinberg Z."/>
            <person name="Ruzzo W.L."/>
            <person name="Wloga D."/>
            <person name="Gaertig J."/>
            <person name="Frankel J."/>
            <person name="Tsao C.-C."/>
            <person name="Gorovsky M.A."/>
            <person name="Keeling P.J."/>
            <person name="Waller R.F."/>
            <person name="Patron N.J."/>
            <person name="Cherry J.M."/>
            <person name="Stover N.A."/>
            <person name="Krieger C.J."/>
            <person name="del Toro C."/>
            <person name="Ryder H.F."/>
            <person name="Williamson S.C."/>
            <person name="Barbeau R.A."/>
            <person name="Hamilton E.P."/>
            <person name="Orias E."/>
        </authorList>
    </citation>
    <scope>NUCLEOTIDE SEQUENCE [LARGE SCALE GENOMIC DNA]</scope>
    <source>
        <strain evidence="2">SB210</strain>
    </source>
</reference>
<name>W7X0B8_TETTS</name>
<dbReference type="RefSeq" id="XP_012654838.1">
    <property type="nucleotide sequence ID" value="XM_012799384.1"/>
</dbReference>
<dbReference type="InParanoid" id="W7X0B8"/>
<accession>W7X0B8</accession>
<dbReference type="KEGG" id="tet:TTHERM_000630719"/>
<sequence>MKKRRNHNKKKKENKSNKLKELQCFKLTFFIKILQSETNKLLLLGVSFNTKKQRINIKQQKMNNKQLKIKLKMKLTYLNYFFFNKNQQVIMIISIIKIIYLNKLKVKQKKYQQIIKIININQQNIPQINLENLMRQK</sequence>
<organism evidence="1 2">
    <name type="scientific">Tetrahymena thermophila (strain SB210)</name>
    <dbReference type="NCBI Taxonomy" id="312017"/>
    <lineage>
        <taxon>Eukaryota</taxon>
        <taxon>Sar</taxon>
        <taxon>Alveolata</taxon>
        <taxon>Ciliophora</taxon>
        <taxon>Intramacronucleata</taxon>
        <taxon>Oligohymenophorea</taxon>
        <taxon>Hymenostomatida</taxon>
        <taxon>Tetrahymenina</taxon>
        <taxon>Tetrahymenidae</taxon>
        <taxon>Tetrahymena</taxon>
    </lineage>
</organism>
<dbReference type="AlphaFoldDB" id="W7X0B8"/>
<evidence type="ECO:0000313" key="2">
    <source>
        <dbReference type="Proteomes" id="UP000009168"/>
    </source>
</evidence>
<dbReference type="EMBL" id="GG662532">
    <property type="protein sequence ID" value="EWS72555.1"/>
    <property type="molecule type" value="Genomic_DNA"/>
</dbReference>
<dbReference type="GeneID" id="24439930"/>
<evidence type="ECO:0000313" key="1">
    <source>
        <dbReference type="EMBL" id="EWS72555.1"/>
    </source>
</evidence>
<keyword evidence="2" id="KW-1185">Reference proteome</keyword>